<evidence type="ECO:0000256" key="5">
    <source>
        <dbReference type="SAM" id="MobiDB-lite"/>
    </source>
</evidence>
<dbReference type="EMBL" id="KN042430">
    <property type="protein sequence ID" value="KFH62852.1"/>
    <property type="molecule type" value="Genomic_DNA"/>
</dbReference>
<dbReference type="OrthoDB" id="655030at2759"/>
<feature type="region of interest" description="Disordered" evidence="5">
    <location>
        <begin position="95"/>
        <end position="132"/>
    </location>
</feature>
<gene>
    <name evidence="7" type="ORF">MVEG_11377</name>
</gene>
<dbReference type="AlphaFoldDB" id="A0A086TLM5"/>
<dbReference type="Proteomes" id="UP000243308">
    <property type="component" value="Unassembled WGS sequence"/>
</dbReference>
<keyword evidence="8" id="KW-1185">Reference proteome</keyword>
<name>A0A086TLM5_9FUNG</name>
<evidence type="ECO:0000313" key="7">
    <source>
        <dbReference type="EMBL" id="KFH62852.1"/>
    </source>
</evidence>
<dbReference type="GO" id="GO:0071949">
    <property type="term" value="F:FAD binding"/>
    <property type="evidence" value="ECO:0007669"/>
    <property type="project" value="InterPro"/>
</dbReference>
<dbReference type="Pfam" id="PF01494">
    <property type="entry name" value="FAD_binding_3"/>
    <property type="match status" value="1"/>
</dbReference>
<dbReference type="Gene3D" id="3.50.50.60">
    <property type="entry name" value="FAD/NAD(P)-binding domain"/>
    <property type="match status" value="1"/>
</dbReference>
<evidence type="ECO:0000256" key="4">
    <source>
        <dbReference type="ARBA" id="ARBA00023033"/>
    </source>
</evidence>
<feature type="domain" description="FAD-binding" evidence="6">
    <location>
        <begin position="347"/>
        <end position="399"/>
    </location>
</feature>
<reference evidence="7 8" key="1">
    <citation type="submission" date="2011-02" db="EMBL/GenBank/DDBJ databases">
        <title>The Genome Sequence of Mortierella verticillata NRRL 6337.</title>
        <authorList>
            <consortium name="The Broad Institute Genome Sequencing Platform"/>
            <person name="Russ C."/>
            <person name="Cuomo C."/>
            <person name="Burger G."/>
            <person name="Gray M.W."/>
            <person name="Holland P.W.H."/>
            <person name="King N."/>
            <person name="Lang F.B.F."/>
            <person name="Roger A.J."/>
            <person name="Ruiz-Trillo I."/>
            <person name="Young S.K."/>
            <person name="Zeng Q."/>
            <person name="Gargeya S."/>
            <person name="Alvarado L."/>
            <person name="Berlin A."/>
            <person name="Chapman S.B."/>
            <person name="Chen Z."/>
            <person name="Freedman E."/>
            <person name="Gellesch M."/>
            <person name="Goldberg J."/>
            <person name="Griggs A."/>
            <person name="Gujja S."/>
            <person name="Heilman E."/>
            <person name="Heiman D."/>
            <person name="Howarth C."/>
            <person name="Mehta T."/>
            <person name="Neiman D."/>
            <person name="Pearson M."/>
            <person name="Roberts A."/>
            <person name="Saif S."/>
            <person name="Shea T."/>
            <person name="Shenoy N."/>
            <person name="Sisk P."/>
            <person name="Stolte C."/>
            <person name="Sykes S."/>
            <person name="White J."/>
            <person name="Yandava C."/>
            <person name="Haas B."/>
            <person name="Nusbaum C."/>
            <person name="Birren B."/>
        </authorList>
    </citation>
    <scope>NUCLEOTIDE SEQUENCE [LARGE SCALE GENOMIC DNA]</scope>
    <source>
        <strain evidence="7 8">NRRL 6337</strain>
    </source>
</reference>
<dbReference type="GO" id="GO:0004497">
    <property type="term" value="F:monooxygenase activity"/>
    <property type="evidence" value="ECO:0007669"/>
    <property type="project" value="UniProtKB-KW"/>
</dbReference>
<evidence type="ECO:0000259" key="6">
    <source>
        <dbReference type="Pfam" id="PF01494"/>
    </source>
</evidence>
<organism evidence="7 8">
    <name type="scientific">Podila verticillata NRRL 6337</name>
    <dbReference type="NCBI Taxonomy" id="1069443"/>
    <lineage>
        <taxon>Eukaryota</taxon>
        <taxon>Fungi</taxon>
        <taxon>Fungi incertae sedis</taxon>
        <taxon>Mucoromycota</taxon>
        <taxon>Mortierellomycotina</taxon>
        <taxon>Mortierellomycetes</taxon>
        <taxon>Mortierellales</taxon>
        <taxon>Mortierellaceae</taxon>
        <taxon>Podila</taxon>
    </lineage>
</organism>
<protein>
    <recommendedName>
        <fullName evidence="6">FAD-binding domain-containing protein</fullName>
    </recommendedName>
</protein>
<evidence type="ECO:0000313" key="8">
    <source>
        <dbReference type="Proteomes" id="UP000243308"/>
    </source>
</evidence>
<keyword evidence="4" id="KW-0503">Monooxygenase</keyword>
<feature type="compositionally biased region" description="Pro residues" evidence="5">
    <location>
        <begin position="114"/>
        <end position="126"/>
    </location>
</feature>
<keyword evidence="3" id="KW-0560">Oxidoreductase</keyword>
<evidence type="ECO:0000256" key="3">
    <source>
        <dbReference type="ARBA" id="ARBA00023002"/>
    </source>
</evidence>
<dbReference type="PANTHER" id="PTHR47178:SF5">
    <property type="entry name" value="FAD-BINDING DOMAIN-CONTAINING PROTEIN"/>
    <property type="match status" value="1"/>
</dbReference>
<evidence type="ECO:0000256" key="2">
    <source>
        <dbReference type="ARBA" id="ARBA00022827"/>
    </source>
</evidence>
<dbReference type="PANTHER" id="PTHR47178">
    <property type="entry name" value="MONOOXYGENASE, FAD-BINDING"/>
    <property type="match status" value="1"/>
</dbReference>
<dbReference type="Pfam" id="PF13450">
    <property type="entry name" value="NAD_binding_8"/>
    <property type="match status" value="1"/>
</dbReference>
<proteinExistence type="predicted"/>
<dbReference type="InterPro" id="IPR036188">
    <property type="entry name" value="FAD/NAD-bd_sf"/>
</dbReference>
<evidence type="ECO:0000256" key="1">
    <source>
        <dbReference type="ARBA" id="ARBA00022630"/>
    </source>
</evidence>
<sequence length="424" mass="46261">MTPSDDCVLIIGAGLGGLALAQGLKKAGISFRVFERDISADFRPQGYRVRINLFGGAALKETLDDRLFDLFEKTCAEIRMGMTGINAFNATVTRTGDDPASRLGKPPGAGPGAGPGPGPGARPPGNGPFYGPYTADRKTFRNLLLLGLENHVEFGKTFERYKIESENQITAYFKDGTRAIGRLLVGADGIRSAVRRQGVPELELVDTTGRVIYGKTPITPELNNIFPAEAMQNITAIKDERPVTVFLEPVRWKTNVEKESEGKLSNTADYIYWVLGGRKEFFGVDDDDLYKMTGQEVVAHSLALTKDWDPKIRALFELQSQEQASVLRLSATGPNVRSWEPSSVVTFLGDAIHPMPPTGGAGANTALRDASSLLKAIKKGVSKESIEEYENELRMYAREAIIGSFHGGKSLLNLPAYEDCKKLE</sequence>
<dbReference type="PRINTS" id="PR00420">
    <property type="entry name" value="RNGMNOXGNASE"/>
</dbReference>
<keyword evidence="2" id="KW-0274">FAD</keyword>
<keyword evidence="1" id="KW-0285">Flavoprotein</keyword>
<dbReference type="InterPro" id="IPR002938">
    <property type="entry name" value="FAD-bd"/>
</dbReference>
<dbReference type="SUPFAM" id="SSF51905">
    <property type="entry name" value="FAD/NAD(P)-binding domain"/>
    <property type="match status" value="1"/>
</dbReference>
<accession>A0A086TLM5</accession>